<sequence>MLYSFNQPYPIVIFKSIAAASSLSREKELVKKAEKVQEKAVEKADPPPALDSCIVHTTVHVFRSQPKFDAYVLEKEQYDLQRTFRKDHLP</sequence>
<dbReference type="Proteomes" id="UP000050525">
    <property type="component" value="Unassembled WGS sequence"/>
</dbReference>
<name>A0A151LZA0_ALLMI</name>
<dbReference type="AlphaFoldDB" id="A0A151LZA0"/>
<evidence type="ECO:0000313" key="2">
    <source>
        <dbReference type="Proteomes" id="UP000050525"/>
    </source>
</evidence>
<reference evidence="1 2" key="1">
    <citation type="journal article" date="2012" name="Genome Biol.">
        <title>Sequencing three crocodilian genomes to illuminate the evolution of archosaurs and amniotes.</title>
        <authorList>
            <person name="St John J.A."/>
            <person name="Braun E.L."/>
            <person name="Isberg S.R."/>
            <person name="Miles L.G."/>
            <person name="Chong A.Y."/>
            <person name="Gongora J."/>
            <person name="Dalzell P."/>
            <person name="Moran C."/>
            <person name="Bed'hom B."/>
            <person name="Abzhanov A."/>
            <person name="Burgess S.C."/>
            <person name="Cooksey A.M."/>
            <person name="Castoe T.A."/>
            <person name="Crawford N.G."/>
            <person name="Densmore L.D."/>
            <person name="Drew J.C."/>
            <person name="Edwards S.V."/>
            <person name="Faircloth B.C."/>
            <person name="Fujita M.K."/>
            <person name="Greenwold M.J."/>
            <person name="Hoffmann F.G."/>
            <person name="Howard J.M."/>
            <person name="Iguchi T."/>
            <person name="Janes D.E."/>
            <person name="Khan S.Y."/>
            <person name="Kohno S."/>
            <person name="de Koning A.J."/>
            <person name="Lance S.L."/>
            <person name="McCarthy F.M."/>
            <person name="McCormack J.E."/>
            <person name="Merchant M.E."/>
            <person name="Peterson D.G."/>
            <person name="Pollock D.D."/>
            <person name="Pourmand N."/>
            <person name="Raney B.J."/>
            <person name="Roessler K.A."/>
            <person name="Sanford J.R."/>
            <person name="Sawyer R.H."/>
            <person name="Schmidt C.J."/>
            <person name="Triplett E.W."/>
            <person name="Tuberville T.D."/>
            <person name="Venegas-Anaya M."/>
            <person name="Howard J.T."/>
            <person name="Jarvis E.D."/>
            <person name="Guillette L.J.Jr."/>
            <person name="Glenn T.C."/>
            <person name="Green R.E."/>
            <person name="Ray D.A."/>
        </authorList>
    </citation>
    <scope>NUCLEOTIDE SEQUENCE [LARGE SCALE GENOMIC DNA]</scope>
    <source>
        <strain evidence="1">KSC_2009_1</strain>
    </source>
</reference>
<dbReference type="EMBL" id="AKHW03006964">
    <property type="protein sequence ID" value="KYO17573.1"/>
    <property type="molecule type" value="Genomic_DNA"/>
</dbReference>
<keyword evidence="2" id="KW-1185">Reference proteome</keyword>
<organism evidence="1 2">
    <name type="scientific">Alligator mississippiensis</name>
    <name type="common">American alligator</name>
    <dbReference type="NCBI Taxonomy" id="8496"/>
    <lineage>
        <taxon>Eukaryota</taxon>
        <taxon>Metazoa</taxon>
        <taxon>Chordata</taxon>
        <taxon>Craniata</taxon>
        <taxon>Vertebrata</taxon>
        <taxon>Euteleostomi</taxon>
        <taxon>Archelosauria</taxon>
        <taxon>Archosauria</taxon>
        <taxon>Crocodylia</taxon>
        <taxon>Alligatoridae</taxon>
        <taxon>Alligatorinae</taxon>
        <taxon>Alligator</taxon>
    </lineage>
</organism>
<evidence type="ECO:0000313" key="1">
    <source>
        <dbReference type="EMBL" id="KYO17573.1"/>
    </source>
</evidence>
<gene>
    <name evidence="1" type="ORF">Y1Q_0000318</name>
</gene>
<comment type="caution">
    <text evidence="1">The sequence shown here is derived from an EMBL/GenBank/DDBJ whole genome shotgun (WGS) entry which is preliminary data.</text>
</comment>
<proteinExistence type="predicted"/>
<accession>A0A151LZA0</accession>
<protein>
    <submittedName>
        <fullName evidence="1">Uncharacterized protein</fullName>
    </submittedName>
</protein>